<dbReference type="EMBL" id="DQWE01000033">
    <property type="protein sequence ID" value="HDI82306.1"/>
    <property type="molecule type" value="Genomic_DNA"/>
</dbReference>
<dbReference type="AlphaFoldDB" id="A0A7C0VAY0"/>
<accession>A0A7C0VAY0</accession>
<gene>
    <name evidence="2" type="ORF">ENF18_00760</name>
</gene>
<proteinExistence type="predicted"/>
<sequence length="226" mass="24810">MGEGKLISFTDNYADNSTEAGFQFTFFCDHCKEGYKTRFVESKSYKKGRFLRGLGRIASAAAQMTGHYNVGYGIDRSADVISERFQGMSPAWHKEHEKAFEEAQNEAKGHFHRCPKCTKWVCENCWNEQEGLCVECAPRVNVEIAAAKSAMTKEQIWKKAAATTTFSGKIESKVTICPVCGKPAGEGKFCVNCGAPLEMLVCPKCGAKNPPGSNFCGNCGNRLGET</sequence>
<reference evidence="2" key="1">
    <citation type="journal article" date="2020" name="mSystems">
        <title>Genome- and Community-Level Interaction Insights into Carbon Utilization and Element Cycling Functions of Hydrothermarchaeota in Hydrothermal Sediment.</title>
        <authorList>
            <person name="Zhou Z."/>
            <person name="Liu Y."/>
            <person name="Xu W."/>
            <person name="Pan J."/>
            <person name="Luo Z.H."/>
            <person name="Li M."/>
        </authorList>
    </citation>
    <scope>NUCLEOTIDE SEQUENCE [LARGE SCALE GENOMIC DNA]</scope>
    <source>
        <strain evidence="2">HyVt-102</strain>
    </source>
</reference>
<dbReference type="Proteomes" id="UP000885847">
    <property type="component" value="Unassembled WGS sequence"/>
</dbReference>
<comment type="caution">
    <text evidence="2">The sequence shown here is derived from an EMBL/GenBank/DDBJ whole genome shotgun (WGS) entry which is preliminary data.</text>
</comment>
<protein>
    <submittedName>
        <fullName evidence="2">Zinc ribbon domain-containing protein</fullName>
    </submittedName>
</protein>
<dbReference type="InterPro" id="IPR038587">
    <property type="entry name" value="Ribosomal_eL40_sf"/>
</dbReference>
<dbReference type="Pfam" id="PF12773">
    <property type="entry name" value="DZR"/>
    <property type="match status" value="1"/>
</dbReference>
<name>A0A7C0VAY0_UNCW3</name>
<dbReference type="InterPro" id="IPR025874">
    <property type="entry name" value="DZR"/>
</dbReference>
<evidence type="ECO:0000313" key="2">
    <source>
        <dbReference type="EMBL" id="HDI82306.1"/>
    </source>
</evidence>
<feature type="domain" description="DZANK-type" evidence="1">
    <location>
        <begin position="177"/>
        <end position="220"/>
    </location>
</feature>
<organism evidence="2">
    <name type="scientific">candidate division WOR-3 bacterium</name>
    <dbReference type="NCBI Taxonomy" id="2052148"/>
    <lineage>
        <taxon>Bacteria</taxon>
        <taxon>Bacteria division WOR-3</taxon>
    </lineage>
</organism>
<evidence type="ECO:0000259" key="1">
    <source>
        <dbReference type="Pfam" id="PF12773"/>
    </source>
</evidence>
<dbReference type="Gene3D" id="4.10.1060.50">
    <property type="match status" value="1"/>
</dbReference>